<feature type="compositionally biased region" description="Basic and acidic residues" evidence="1">
    <location>
        <begin position="92"/>
        <end position="112"/>
    </location>
</feature>
<dbReference type="Proteomes" id="UP000008694">
    <property type="component" value="Unassembled WGS sequence"/>
</dbReference>
<organism evidence="3">
    <name type="scientific">Arabidopsis lyrata subsp. lyrata</name>
    <name type="common">Lyre-leaved rock-cress</name>
    <dbReference type="NCBI Taxonomy" id="81972"/>
    <lineage>
        <taxon>Eukaryota</taxon>
        <taxon>Viridiplantae</taxon>
        <taxon>Streptophyta</taxon>
        <taxon>Embryophyta</taxon>
        <taxon>Tracheophyta</taxon>
        <taxon>Spermatophyta</taxon>
        <taxon>Magnoliopsida</taxon>
        <taxon>eudicotyledons</taxon>
        <taxon>Gunneridae</taxon>
        <taxon>Pentapetalae</taxon>
        <taxon>rosids</taxon>
        <taxon>malvids</taxon>
        <taxon>Brassicales</taxon>
        <taxon>Brassicaceae</taxon>
        <taxon>Camelineae</taxon>
        <taxon>Arabidopsis</taxon>
    </lineage>
</organism>
<reference evidence="3" key="1">
    <citation type="journal article" date="2011" name="Nat. Genet.">
        <title>The Arabidopsis lyrata genome sequence and the basis of rapid genome size change.</title>
        <authorList>
            <person name="Hu T.T."/>
            <person name="Pattyn P."/>
            <person name="Bakker E.G."/>
            <person name="Cao J."/>
            <person name="Cheng J.-F."/>
            <person name="Clark R.M."/>
            <person name="Fahlgren N."/>
            <person name="Fawcett J.A."/>
            <person name="Grimwood J."/>
            <person name="Gundlach H."/>
            <person name="Haberer G."/>
            <person name="Hollister J.D."/>
            <person name="Ossowski S."/>
            <person name="Ottilar R.P."/>
            <person name="Salamov A.A."/>
            <person name="Schneeberger K."/>
            <person name="Spannagl M."/>
            <person name="Wang X."/>
            <person name="Yang L."/>
            <person name="Nasrallah M.E."/>
            <person name="Bergelson J."/>
            <person name="Carrington J.C."/>
            <person name="Gaut B.S."/>
            <person name="Schmutz J."/>
            <person name="Mayer K.F.X."/>
            <person name="Van de Peer Y."/>
            <person name="Grigoriev I.V."/>
            <person name="Nordborg M."/>
            <person name="Weigel D."/>
            <person name="Guo Y.-L."/>
        </authorList>
    </citation>
    <scope>NUCLEOTIDE SEQUENCE [LARGE SCALE GENOMIC DNA]</scope>
    <source>
        <strain evidence="3">cv. MN47</strain>
    </source>
</reference>
<dbReference type="STRING" id="81972.D7MSA1"/>
<dbReference type="EMBL" id="GL348720">
    <property type="protein sequence ID" value="EFH42199.1"/>
    <property type="molecule type" value="Genomic_DNA"/>
</dbReference>
<feature type="region of interest" description="Disordered" evidence="1">
    <location>
        <begin position="65"/>
        <end position="121"/>
    </location>
</feature>
<name>D7MSA1_ARALL</name>
<dbReference type="Gramene" id="Al_scaffold_0008_1670">
    <property type="protein sequence ID" value="Al_scaffold_0008_1670"/>
    <property type="gene ID" value="Al_scaffold_0008_1670"/>
</dbReference>
<sequence length="206" mass="24650">MSVTAGVNDTIIAVREKLRGKVGQTKVKRYWPGKAPEWAEEDKEEDVTMHKVVVLDKKDDPRLRRLAKTRTENREQAEIITTDQEEELNNQETKEEEERRRIKEKNLEREQGEDPFYVQKTERDTIVERKRLEAEEQLRKNMVLEDVETDDETNEAEEYEVWRTRDIARLKRERDSREAMLRARSCLLLQEEQEKSEEQAAHKIKQ</sequence>
<accession>D7MSA1</accession>
<dbReference type="InterPro" id="IPR033194">
    <property type="entry name" value="MFAP1"/>
</dbReference>
<gene>
    <name evidence="2" type="ORF">ARALYDRAFT_684850</name>
</gene>
<feature type="compositionally biased region" description="Basic and acidic residues" evidence="1">
    <location>
        <begin position="65"/>
        <end position="77"/>
    </location>
</feature>
<dbReference type="eggNOG" id="KOG1425">
    <property type="taxonomic scope" value="Eukaryota"/>
</dbReference>
<proteinExistence type="predicted"/>
<dbReference type="PANTHER" id="PTHR15327">
    <property type="entry name" value="MICROFIBRIL-ASSOCIATED PROTEIN"/>
    <property type="match status" value="1"/>
</dbReference>
<dbReference type="HOGENOM" id="CLU_1333563_0_0_1"/>
<evidence type="ECO:0000313" key="2">
    <source>
        <dbReference type="EMBL" id="EFH42199.1"/>
    </source>
</evidence>
<protein>
    <submittedName>
        <fullName evidence="2">Predicted protein</fullName>
    </submittedName>
</protein>
<evidence type="ECO:0000256" key="1">
    <source>
        <dbReference type="SAM" id="MobiDB-lite"/>
    </source>
</evidence>
<evidence type="ECO:0000313" key="3">
    <source>
        <dbReference type="Proteomes" id="UP000008694"/>
    </source>
</evidence>
<dbReference type="AlphaFoldDB" id="D7MSA1"/>
<keyword evidence="3" id="KW-1185">Reference proteome</keyword>